<dbReference type="InterPro" id="IPR027417">
    <property type="entry name" value="P-loop_NTPase"/>
</dbReference>
<dbReference type="AlphaFoldDB" id="A0A1L7WHV5"/>
<dbReference type="Proteomes" id="UP000184330">
    <property type="component" value="Unassembled WGS sequence"/>
</dbReference>
<dbReference type="InterPro" id="IPR002110">
    <property type="entry name" value="Ankyrin_rpt"/>
</dbReference>
<dbReference type="Pfam" id="PF22939">
    <property type="entry name" value="WHD_GPIID"/>
    <property type="match status" value="1"/>
</dbReference>
<keyword evidence="5" id="KW-0040">ANK repeat</keyword>
<evidence type="ECO:0000256" key="1">
    <source>
        <dbReference type="ARBA" id="ARBA00022723"/>
    </source>
</evidence>
<keyword evidence="4" id="KW-0862">Zinc</keyword>
<dbReference type="InterPro" id="IPR054471">
    <property type="entry name" value="GPIID_WHD"/>
</dbReference>
<keyword evidence="10" id="KW-1185">Reference proteome</keyword>
<keyword evidence="3" id="KW-0863">Zinc-finger</keyword>
<evidence type="ECO:0000259" key="8">
    <source>
        <dbReference type="Pfam" id="PF24883"/>
    </source>
</evidence>
<evidence type="ECO:0000256" key="5">
    <source>
        <dbReference type="PROSITE-ProRule" id="PRU00023"/>
    </source>
</evidence>
<feature type="repeat" description="ANK" evidence="5">
    <location>
        <begin position="705"/>
        <end position="738"/>
    </location>
</feature>
<dbReference type="PROSITE" id="PS50297">
    <property type="entry name" value="ANK_REP_REGION"/>
    <property type="match status" value="4"/>
</dbReference>
<dbReference type="Gene3D" id="3.30.60.90">
    <property type="match status" value="1"/>
</dbReference>
<proteinExistence type="predicted"/>
<dbReference type="PANTHER" id="PTHR10039">
    <property type="entry name" value="AMELOGENIN"/>
    <property type="match status" value="1"/>
</dbReference>
<feature type="domain" description="GPI inositol-deacylase winged helix" evidence="7">
    <location>
        <begin position="440"/>
        <end position="519"/>
    </location>
</feature>
<name>A0A1L7WHV5_9HELO</name>
<keyword evidence="6" id="KW-0175">Coiled coil</keyword>
<dbReference type="PROSITE" id="PS50088">
    <property type="entry name" value="ANK_REPEAT"/>
    <property type="match status" value="6"/>
</dbReference>
<dbReference type="InterPro" id="IPR056884">
    <property type="entry name" value="NPHP3-like_N"/>
</dbReference>
<dbReference type="InterPro" id="IPR036770">
    <property type="entry name" value="Ankyrin_rpt-contain_sf"/>
</dbReference>
<evidence type="ECO:0000256" key="3">
    <source>
        <dbReference type="ARBA" id="ARBA00022771"/>
    </source>
</evidence>
<evidence type="ECO:0000313" key="9">
    <source>
        <dbReference type="EMBL" id="CZR52360.1"/>
    </source>
</evidence>
<dbReference type="STRING" id="576137.A0A1L7WHV5"/>
<dbReference type="SUPFAM" id="SSF57850">
    <property type="entry name" value="RING/U-box"/>
    <property type="match status" value="1"/>
</dbReference>
<evidence type="ECO:0000256" key="6">
    <source>
        <dbReference type="SAM" id="Coils"/>
    </source>
</evidence>
<dbReference type="InterPro" id="IPR043145">
    <property type="entry name" value="Znf_ZZ_sf"/>
</dbReference>
<dbReference type="Pfam" id="PF12796">
    <property type="entry name" value="Ank_2"/>
    <property type="match status" value="3"/>
</dbReference>
<evidence type="ECO:0000313" key="10">
    <source>
        <dbReference type="Proteomes" id="UP000184330"/>
    </source>
</evidence>
<dbReference type="SUPFAM" id="SSF48403">
    <property type="entry name" value="Ankyrin repeat"/>
    <property type="match status" value="1"/>
</dbReference>
<feature type="coiled-coil region" evidence="6">
    <location>
        <begin position="64"/>
        <end position="91"/>
    </location>
</feature>
<dbReference type="PANTHER" id="PTHR10039:SF15">
    <property type="entry name" value="NACHT DOMAIN-CONTAINING PROTEIN"/>
    <property type="match status" value="1"/>
</dbReference>
<feature type="repeat" description="ANK" evidence="5">
    <location>
        <begin position="638"/>
        <end position="670"/>
    </location>
</feature>
<organism evidence="9 10">
    <name type="scientific">Phialocephala subalpina</name>
    <dbReference type="NCBI Taxonomy" id="576137"/>
    <lineage>
        <taxon>Eukaryota</taxon>
        <taxon>Fungi</taxon>
        <taxon>Dikarya</taxon>
        <taxon>Ascomycota</taxon>
        <taxon>Pezizomycotina</taxon>
        <taxon>Leotiomycetes</taxon>
        <taxon>Helotiales</taxon>
        <taxon>Mollisiaceae</taxon>
        <taxon>Phialocephala</taxon>
        <taxon>Phialocephala fortinii species complex</taxon>
    </lineage>
</organism>
<keyword evidence="1" id="KW-0479">Metal-binding</keyword>
<dbReference type="OrthoDB" id="195446at2759"/>
<dbReference type="Gene3D" id="1.25.40.20">
    <property type="entry name" value="Ankyrin repeat-containing domain"/>
    <property type="match status" value="3"/>
</dbReference>
<sequence length="972" mass="109216">MSFGFSVGDFIAAIELANRIRKEFVNAPGQFKAVSDEYAALATFWDIDINLSDHELNDQQQTHLQEISSSCRNVLNELEKAARKYQEVECRGGSLSTKAKRVWKRLNWEPEDIRELRDRITSNVLLLNQLNRKQNDQERHITLNWLTTIDYAPQQSDFINRRQAGTGQWLIDSEEYQTWVQTPKKTLFCPGIPGAGKTILTAITIDDLTMRFRSEADIGIAYLYCNFRRQDEQKADDLLASLLKQLSQEKASLPDSVKALYEKHKDKRTRPSFDEISKTFQSVTAMFSKVFIVIDALDECRTTNGCRERLLTEIFLAQAKSRANVFATSRVLTEVTEKFEGSISLEIRANEEDVRRYLNGCMFRLPAFVGRSPDLQDEIKTGIVLLVKGMFLLAQLYLDSLIGKRSAKAIRTAIAKLPTGTNVYDCAYNDAMDRIEGQLQDQKELAKQVLSWITCAKRPLTILELQHALAIEASDSKLDEENLSQIEDIVSVCAGLVTIDEESGIVRLVHYTTQEYFERTQRQWFPKAESEITTICVTYLSFNEFESGICQNDDEFKKRLESNKLYDYKGVVEFLRKQGHVEASSQVLMAIKEWSKFTEYSQEIPKQMTGLHLAAYFGVDNAVRDLLGSNSLDSKDSDSRTPLSYAADNGHEAVVKLLLDNGAELETKDSRIGRTPLSCAAERGHKAVVKLLLDQGAELETKDSYGRTPLSWAAFHGREAVVQLLLATEGVDTNSKDNHGQTPLWRAAANGHEAVVQLLLATKGVDTNSKDSHGQTPLSWAAANGCEAVVQLLLGHDADVEAQDSVSRTPLLHAAKNGNKATVDLLIATNRVDIDSRDYYNSTPLSVATRMGHKDVVAFLLTKSHALNMPDSFGRSPLWWARRTGYLEIADLLLQKCKEEGIIIQEDDLPTATISVPSDNSSRWCDVCGLDISKEDTYYHCGVCNSGDFDICRECFAMKAHCLDEPHTLIRE</sequence>
<feature type="repeat" description="ANK" evidence="5">
    <location>
        <begin position="739"/>
        <end position="772"/>
    </location>
</feature>
<dbReference type="Pfam" id="PF24883">
    <property type="entry name" value="NPHP3_N"/>
    <property type="match status" value="1"/>
</dbReference>
<dbReference type="Pfam" id="PF00023">
    <property type="entry name" value="Ank"/>
    <property type="match status" value="1"/>
</dbReference>
<dbReference type="GO" id="GO:0008270">
    <property type="term" value="F:zinc ion binding"/>
    <property type="evidence" value="ECO:0007669"/>
    <property type="project" value="UniProtKB-KW"/>
</dbReference>
<feature type="repeat" description="ANK" evidence="5">
    <location>
        <begin position="840"/>
        <end position="872"/>
    </location>
</feature>
<dbReference type="SMART" id="SM00248">
    <property type="entry name" value="ANK"/>
    <property type="match status" value="9"/>
</dbReference>
<feature type="domain" description="Nephrocystin 3-like N-terminal" evidence="8">
    <location>
        <begin position="165"/>
        <end position="330"/>
    </location>
</feature>
<reference evidence="9 10" key="1">
    <citation type="submission" date="2016-03" db="EMBL/GenBank/DDBJ databases">
        <authorList>
            <person name="Ploux O."/>
        </authorList>
    </citation>
    <scope>NUCLEOTIDE SEQUENCE [LARGE SCALE GENOMIC DNA]</scope>
    <source>
        <strain evidence="9 10">UAMH 11012</strain>
    </source>
</reference>
<accession>A0A1L7WHV5</accession>
<gene>
    <name evidence="9" type="ORF">PAC_02237</name>
</gene>
<dbReference type="Gene3D" id="3.40.50.300">
    <property type="entry name" value="P-loop containing nucleotide triphosphate hydrolases"/>
    <property type="match status" value="1"/>
</dbReference>
<dbReference type="EMBL" id="FJOG01000002">
    <property type="protein sequence ID" value="CZR52360.1"/>
    <property type="molecule type" value="Genomic_DNA"/>
</dbReference>
<feature type="repeat" description="ANK" evidence="5">
    <location>
        <begin position="773"/>
        <end position="805"/>
    </location>
</feature>
<evidence type="ECO:0000259" key="7">
    <source>
        <dbReference type="Pfam" id="PF22939"/>
    </source>
</evidence>
<keyword evidence="2" id="KW-0677">Repeat</keyword>
<feature type="repeat" description="ANK" evidence="5">
    <location>
        <begin position="672"/>
        <end position="704"/>
    </location>
</feature>
<dbReference type="PRINTS" id="PR01415">
    <property type="entry name" value="ANKYRIN"/>
</dbReference>
<protein>
    <submittedName>
        <fullName evidence="9">Related to 2-5A-dependent ribonuclease</fullName>
    </submittedName>
</protein>
<evidence type="ECO:0000256" key="2">
    <source>
        <dbReference type="ARBA" id="ARBA00022737"/>
    </source>
</evidence>
<evidence type="ECO:0000256" key="4">
    <source>
        <dbReference type="ARBA" id="ARBA00022833"/>
    </source>
</evidence>